<proteinExistence type="predicted"/>
<feature type="transmembrane region" description="Helical" evidence="1">
    <location>
        <begin position="18"/>
        <end position="34"/>
    </location>
</feature>
<dbReference type="EMBL" id="BK016224">
    <property type="protein sequence ID" value="DAG03204.1"/>
    <property type="molecule type" value="Genomic_DNA"/>
</dbReference>
<keyword evidence="1" id="KW-0472">Membrane</keyword>
<keyword evidence="1" id="KW-1133">Transmembrane helix</keyword>
<name>A0A8S5V906_9CAUD</name>
<accession>A0A8S5V906</accession>
<organism evidence="2">
    <name type="scientific">Caudovirales sp. ctCpR1</name>
    <dbReference type="NCBI Taxonomy" id="2825760"/>
    <lineage>
        <taxon>Viruses</taxon>
        <taxon>Duplodnaviria</taxon>
        <taxon>Heunggongvirae</taxon>
        <taxon>Uroviricota</taxon>
        <taxon>Caudoviricetes</taxon>
    </lineage>
</organism>
<keyword evidence="1" id="KW-0812">Transmembrane</keyword>
<sequence>MASSTPRPTAKRPEPHRFWPFLLHFLLFRVIVVLT</sequence>
<evidence type="ECO:0000313" key="2">
    <source>
        <dbReference type="EMBL" id="DAG03204.1"/>
    </source>
</evidence>
<reference evidence="2" key="1">
    <citation type="journal article" date="2021" name="Proc. Natl. Acad. Sci. U.S.A.">
        <title>A Catalog of Tens of Thousands of Viruses from Human Metagenomes Reveals Hidden Associations with Chronic Diseases.</title>
        <authorList>
            <person name="Tisza M.J."/>
            <person name="Buck C.B."/>
        </authorList>
    </citation>
    <scope>NUCLEOTIDE SEQUENCE</scope>
    <source>
        <strain evidence="2">CtCpR1</strain>
    </source>
</reference>
<protein>
    <submittedName>
        <fullName evidence="2">Uncharacterized protein</fullName>
    </submittedName>
</protein>
<evidence type="ECO:0000256" key="1">
    <source>
        <dbReference type="SAM" id="Phobius"/>
    </source>
</evidence>